<feature type="domain" description="ABC transmembrane type-1" evidence="11">
    <location>
        <begin position="78"/>
        <end position="269"/>
    </location>
</feature>
<evidence type="ECO:0000313" key="13">
    <source>
        <dbReference type="Proteomes" id="UP000715095"/>
    </source>
</evidence>
<evidence type="ECO:0000256" key="7">
    <source>
        <dbReference type="ARBA" id="ARBA00022989"/>
    </source>
</evidence>
<evidence type="ECO:0000256" key="1">
    <source>
        <dbReference type="ARBA" id="ARBA00004651"/>
    </source>
</evidence>
<keyword evidence="10" id="KW-0997">Cell inner membrane</keyword>
<dbReference type="RefSeq" id="WP_205102216.1">
    <property type="nucleotide sequence ID" value="NZ_JACJJC010000005.1"/>
</dbReference>
<evidence type="ECO:0000256" key="9">
    <source>
        <dbReference type="RuleBase" id="RU363032"/>
    </source>
</evidence>
<keyword evidence="5 10" id="KW-1003">Cell membrane</keyword>
<comment type="caution">
    <text evidence="12">The sequence shown here is derived from an EMBL/GenBank/DDBJ whole genome shotgun (WGS) entry which is preliminary data.</text>
</comment>
<comment type="similarity">
    <text evidence="9">Belongs to the binding-protein-dependent transport system permease family.</text>
</comment>
<dbReference type="Proteomes" id="UP000715095">
    <property type="component" value="Unassembled WGS sequence"/>
</dbReference>
<evidence type="ECO:0000256" key="10">
    <source>
        <dbReference type="RuleBase" id="RU363056"/>
    </source>
</evidence>
<comment type="function">
    <text evidence="10">Part of the ABC transporter complex UgpBAEC involved in sn-glycerol-3-phosphate (G3P) import. Probably responsible for the translocation of the substrate across the membrane.</text>
</comment>
<evidence type="ECO:0000256" key="6">
    <source>
        <dbReference type="ARBA" id="ARBA00022692"/>
    </source>
</evidence>
<feature type="transmembrane region" description="Helical" evidence="9">
    <location>
        <begin position="7"/>
        <end position="31"/>
    </location>
</feature>
<evidence type="ECO:0000256" key="8">
    <source>
        <dbReference type="ARBA" id="ARBA00023136"/>
    </source>
</evidence>
<feature type="transmembrane region" description="Helical" evidence="9">
    <location>
        <begin position="248"/>
        <end position="269"/>
    </location>
</feature>
<dbReference type="CDD" id="cd06261">
    <property type="entry name" value="TM_PBP2"/>
    <property type="match status" value="1"/>
</dbReference>
<keyword evidence="6 9" id="KW-0812">Transmembrane</keyword>
<comment type="subcellular location">
    <subcellularLocation>
        <location evidence="10">Cell inner membrane</location>
        <topology evidence="10">Multi-pass membrane protein</topology>
    </subcellularLocation>
    <subcellularLocation>
        <location evidence="1 9">Cell membrane</location>
        <topology evidence="1 9">Multi-pass membrane protein</topology>
    </subcellularLocation>
</comment>
<keyword evidence="13" id="KW-1185">Reference proteome</keyword>
<dbReference type="Pfam" id="PF00528">
    <property type="entry name" value="BPD_transp_1"/>
    <property type="match status" value="1"/>
</dbReference>
<dbReference type="SUPFAM" id="SSF161098">
    <property type="entry name" value="MetI-like"/>
    <property type="match status" value="1"/>
</dbReference>
<feature type="transmembrane region" description="Helical" evidence="9">
    <location>
        <begin position="113"/>
        <end position="134"/>
    </location>
</feature>
<comment type="subunit">
    <text evidence="2 10">The complex is composed of two ATP-binding proteins (UgpC), two transmembrane proteins (UgpA and UgpE) and a solute-binding protein (UgpB).</text>
</comment>
<organism evidence="12 13">
    <name type="scientific">Sutterella massiliensis</name>
    <dbReference type="NCBI Taxonomy" id="1816689"/>
    <lineage>
        <taxon>Bacteria</taxon>
        <taxon>Pseudomonadati</taxon>
        <taxon>Pseudomonadota</taxon>
        <taxon>Betaproteobacteria</taxon>
        <taxon>Burkholderiales</taxon>
        <taxon>Sutterellaceae</taxon>
        <taxon>Sutterella</taxon>
    </lineage>
</organism>
<accession>A0ABS2DQY6</accession>
<dbReference type="PANTHER" id="PTHR43744">
    <property type="entry name" value="ABC TRANSPORTER PERMEASE PROTEIN MG189-RELATED-RELATED"/>
    <property type="match status" value="1"/>
</dbReference>
<keyword evidence="4 9" id="KW-0813">Transport</keyword>
<proteinExistence type="inferred from homology"/>
<keyword evidence="7 9" id="KW-1133">Transmembrane helix</keyword>
<evidence type="ECO:0000256" key="3">
    <source>
        <dbReference type="ARBA" id="ARBA00020515"/>
    </source>
</evidence>
<evidence type="ECO:0000256" key="2">
    <source>
        <dbReference type="ARBA" id="ARBA00011557"/>
    </source>
</evidence>
<feature type="transmembrane region" description="Helical" evidence="9">
    <location>
        <begin position="146"/>
        <end position="167"/>
    </location>
</feature>
<protein>
    <recommendedName>
        <fullName evidence="3 10">sn-glycerol-3-phosphate transport system permease protein UgpE</fullName>
    </recommendedName>
</protein>
<dbReference type="PROSITE" id="PS50928">
    <property type="entry name" value="ABC_TM1"/>
    <property type="match status" value="1"/>
</dbReference>
<sequence length="282" mass="31544">MVENRPWLNFLTHLVLIIGVVIVVFPVYVAFVASTQTAVQVEQAPMSLIPGTHLIENYSQILFEGGGTASRAPVGRMMFVSLMMALGISFGKILISLLSAFAIVYFRFPLRKLCFWLIFVTLMLPVEVRITPTYQVMADLHLIDSWAGLILPVIASATATFLFRQFFLTVPDELAEAARMDGAGPMRFFFTILLPLSLTNIAAMFVIQFIYGWNQYLWPLLVTTKEDMYPIVIGIKRMIGGGDSANEWNLIMATAILALLPPALVVTLMQRWFVKGLVDTEK</sequence>
<evidence type="ECO:0000259" key="11">
    <source>
        <dbReference type="PROSITE" id="PS50928"/>
    </source>
</evidence>
<evidence type="ECO:0000313" key="12">
    <source>
        <dbReference type="EMBL" id="MBM6703741.1"/>
    </source>
</evidence>
<dbReference type="EMBL" id="JACJJC010000005">
    <property type="protein sequence ID" value="MBM6703741.1"/>
    <property type="molecule type" value="Genomic_DNA"/>
</dbReference>
<gene>
    <name evidence="10 12" type="primary">ugpE</name>
    <name evidence="12" type="ORF">H6A60_04465</name>
</gene>
<reference evidence="12 13" key="1">
    <citation type="journal article" date="2021" name="Sci. Rep.">
        <title>The distribution of antibiotic resistance genes in chicken gut microbiota commensals.</title>
        <authorList>
            <person name="Juricova H."/>
            <person name="Matiasovicova J."/>
            <person name="Kubasova T."/>
            <person name="Cejkova D."/>
            <person name="Rychlik I."/>
        </authorList>
    </citation>
    <scope>NUCLEOTIDE SEQUENCE [LARGE SCALE GENOMIC DNA]</scope>
    <source>
        <strain evidence="12 13">An829</strain>
    </source>
</reference>
<keyword evidence="8 9" id="KW-0472">Membrane</keyword>
<dbReference type="InterPro" id="IPR000515">
    <property type="entry name" value="MetI-like"/>
</dbReference>
<name>A0ABS2DQY6_9BURK</name>
<dbReference type="PANTHER" id="PTHR43744:SF8">
    <property type="entry name" value="SN-GLYCEROL-3-PHOSPHATE TRANSPORT SYSTEM PERMEASE PROTEIN UGPE"/>
    <property type="match status" value="1"/>
</dbReference>
<dbReference type="InterPro" id="IPR035906">
    <property type="entry name" value="MetI-like_sf"/>
</dbReference>
<feature type="transmembrane region" description="Helical" evidence="9">
    <location>
        <begin position="188"/>
        <end position="211"/>
    </location>
</feature>
<evidence type="ECO:0000256" key="4">
    <source>
        <dbReference type="ARBA" id="ARBA00022448"/>
    </source>
</evidence>
<feature type="transmembrane region" description="Helical" evidence="9">
    <location>
        <begin position="79"/>
        <end position="106"/>
    </location>
</feature>
<dbReference type="Gene3D" id="1.10.3720.10">
    <property type="entry name" value="MetI-like"/>
    <property type="match status" value="1"/>
</dbReference>
<evidence type="ECO:0000256" key="5">
    <source>
        <dbReference type="ARBA" id="ARBA00022475"/>
    </source>
</evidence>
<dbReference type="NCBIfam" id="NF008210">
    <property type="entry name" value="PRK10973.1"/>
    <property type="match status" value="1"/>
</dbReference>